<keyword evidence="2" id="KW-1185">Reference proteome</keyword>
<dbReference type="Proteomes" id="UP000250235">
    <property type="component" value="Unassembled WGS sequence"/>
</dbReference>
<dbReference type="EMBL" id="KV016251">
    <property type="protein sequence ID" value="KZV19928.1"/>
    <property type="molecule type" value="Genomic_DNA"/>
</dbReference>
<evidence type="ECO:0000313" key="1">
    <source>
        <dbReference type="EMBL" id="KZV19928.1"/>
    </source>
</evidence>
<organism evidence="1 2">
    <name type="scientific">Dorcoceras hygrometricum</name>
    <dbReference type="NCBI Taxonomy" id="472368"/>
    <lineage>
        <taxon>Eukaryota</taxon>
        <taxon>Viridiplantae</taxon>
        <taxon>Streptophyta</taxon>
        <taxon>Embryophyta</taxon>
        <taxon>Tracheophyta</taxon>
        <taxon>Spermatophyta</taxon>
        <taxon>Magnoliopsida</taxon>
        <taxon>eudicotyledons</taxon>
        <taxon>Gunneridae</taxon>
        <taxon>Pentapetalae</taxon>
        <taxon>asterids</taxon>
        <taxon>lamiids</taxon>
        <taxon>Lamiales</taxon>
        <taxon>Gesneriaceae</taxon>
        <taxon>Didymocarpoideae</taxon>
        <taxon>Trichosporeae</taxon>
        <taxon>Loxocarpinae</taxon>
        <taxon>Dorcoceras</taxon>
    </lineage>
</organism>
<dbReference type="AlphaFoldDB" id="A0A2Z7AE93"/>
<sequence length="132" mass="14736">MISAFRTARNVSGMRSCTVPEKPVGSDLEYADRFVCPDQLWALDQIAYWKQHGAYQHVEPPLSAGRHSLRGQLSLRMSTRLSMVNSARGGQLILEPRNSLRLESNLRSDTACNLTARKQLAICPLAVVWLAI</sequence>
<reference evidence="1 2" key="1">
    <citation type="journal article" date="2015" name="Proc. Natl. Acad. Sci. U.S.A.">
        <title>The resurrection genome of Boea hygrometrica: A blueprint for survival of dehydration.</title>
        <authorList>
            <person name="Xiao L."/>
            <person name="Yang G."/>
            <person name="Zhang L."/>
            <person name="Yang X."/>
            <person name="Zhao S."/>
            <person name="Ji Z."/>
            <person name="Zhou Q."/>
            <person name="Hu M."/>
            <person name="Wang Y."/>
            <person name="Chen M."/>
            <person name="Xu Y."/>
            <person name="Jin H."/>
            <person name="Xiao X."/>
            <person name="Hu G."/>
            <person name="Bao F."/>
            <person name="Hu Y."/>
            <person name="Wan P."/>
            <person name="Li L."/>
            <person name="Deng X."/>
            <person name="Kuang T."/>
            <person name="Xiang C."/>
            <person name="Zhu J.K."/>
            <person name="Oliver M.J."/>
            <person name="He Y."/>
        </authorList>
    </citation>
    <scope>NUCLEOTIDE SEQUENCE [LARGE SCALE GENOMIC DNA]</scope>
    <source>
        <strain evidence="2">cv. XS01</strain>
    </source>
</reference>
<proteinExistence type="predicted"/>
<gene>
    <name evidence="1" type="ORF">F511_16007</name>
</gene>
<accession>A0A2Z7AE93</accession>
<evidence type="ECO:0000313" key="2">
    <source>
        <dbReference type="Proteomes" id="UP000250235"/>
    </source>
</evidence>
<name>A0A2Z7AE93_9LAMI</name>
<protein>
    <submittedName>
        <fullName evidence="1">PsbP domain-containing protein 1, chloroplastic</fullName>
    </submittedName>
</protein>